<dbReference type="FunFam" id="2.170.130.10:FF:000008">
    <property type="entry name" value="SusC/RagA family TonB-linked outer membrane protein"/>
    <property type="match status" value="1"/>
</dbReference>
<dbReference type="InterPro" id="IPR023997">
    <property type="entry name" value="TonB-dep_OMP_SusC/RagA_CS"/>
</dbReference>
<dbReference type="Gene3D" id="2.60.40.1120">
    <property type="entry name" value="Carboxypeptidase-like, regulatory domain"/>
    <property type="match status" value="1"/>
</dbReference>
<name>A0A1S1YVU7_FLAPC</name>
<dbReference type="Gene3D" id="2.40.170.20">
    <property type="entry name" value="TonB-dependent receptor, beta-barrel domain"/>
    <property type="match status" value="1"/>
</dbReference>
<comment type="subcellular location">
    <subcellularLocation>
        <location evidence="1 8">Cell outer membrane</location>
        <topology evidence="1 8">Multi-pass membrane protein</topology>
    </subcellularLocation>
</comment>
<evidence type="ECO:0000259" key="11">
    <source>
        <dbReference type="Pfam" id="PF00593"/>
    </source>
</evidence>
<organism evidence="13 14">
    <name type="scientific">Flammeovirga pacifica</name>
    <dbReference type="NCBI Taxonomy" id="915059"/>
    <lineage>
        <taxon>Bacteria</taxon>
        <taxon>Pseudomonadati</taxon>
        <taxon>Bacteroidota</taxon>
        <taxon>Cytophagia</taxon>
        <taxon>Cytophagales</taxon>
        <taxon>Flammeovirgaceae</taxon>
        <taxon>Flammeovirga</taxon>
    </lineage>
</organism>
<dbReference type="EMBL" id="JRYR02000001">
    <property type="protein sequence ID" value="OHX65161.1"/>
    <property type="molecule type" value="Genomic_DNA"/>
</dbReference>
<dbReference type="InterPro" id="IPR037066">
    <property type="entry name" value="Plug_dom_sf"/>
</dbReference>
<evidence type="ECO:0000256" key="7">
    <source>
        <dbReference type="ARBA" id="ARBA00023237"/>
    </source>
</evidence>
<gene>
    <name evidence="13" type="ORF">NH26_01725</name>
</gene>
<keyword evidence="3 8" id="KW-1134">Transmembrane beta strand</keyword>
<evidence type="ECO:0000259" key="12">
    <source>
        <dbReference type="Pfam" id="PF07715"/>
    </source>
</evidence>
<dbReference type="RefSeq" id="WP_044226811.1">
    <property type="nucleotide sequence ID" value="NZ_JRYR02000001.1"/>
</dbReference>
<feature type="chain" id="PRO_5010276770" description="SusC/RagA family TonB-linked outer membrane protein" evidence="10">
    <location>
        <begin position="25"/>
        <end position="975"/>
    </location>
</feature>
<feature type="domain" description="TonB-dependent receptor plug" evidence="12">
    <location>
        <begin position="118"/>
        <end position="243"/>
    </location>
</feature>
<dbReference type="AlphaFoldDB" id="A0A1S1YVU7"/>
<dbReference type="PROSITE" id="PS52016">
    <property type="entry name" value="TONB_DEPENDENT_REC_3"/>
    <property type="match status" value="1"/>
</dbReference>
<keyword evidence="6 8" id="KW-0472">Membrane</keyword>
<dbReference type="SUPFAM" id="SSF56935">
    <property type="entry name" value="Porins"/>
    <property type="match status" value="1"/>
</dbReference>
<evidence type="ECO:0000256" key="1">
    <source>
        <dbReference type="ARBA" id="ARBA00004571"/>
    </source>
</evidence>
<evidence type="ECO:0000256" key="6">
    <source>
        <dbReference type="ARBA" id="ARBA00023136"/>
    </source>
</evidence>
<dbReference type="InterPro" id="IPR000531">
    <property type="entry name" value="Beta-barrel_TonB"/>
</dbReference>
<sequence length="975" mass="105539">MKKLLRFFSLMLLMTIAFTSTLYAQEKKLTGKILDESSGPLPGVNVIVTGTSKGTTTDFEGNFSIVVPENATSLTISYIGFLDQVISINNQSTFTINLKEDAKQLQEVVVVGYGQMEKKDVTGAMSSVKAEDFNQGVMTSPDQLIQGKIAGVQMTPSSGEPGAGVSIRVRGGTSLTASNEPLYVIDGFPIDNRSSDPGTAGVYSNSAPKNPLASINPADIESFDILKDASATAIYGARGANGVIIITTKKGKEGTAKVNYDAYFGVSTISKKLGVLSADEYRSATAAEGTTPLDLGANTDWQDVMTQQAMTQNHNLGVSGGTSNTQYRFSVNYLNQDGIMINSGMERIGGRMNITQKLSDKVTLGANMMGSFTKNNNLPYGVGGALDGGVINNMIRMSPLLPQDYSSANLLEKNPYIMATNVRDFTNTQRVLGNAFIEAEFIEGLKGKINVGGDLTSAKRNAYLPGTIEWVGDGNGNADVRNMNLHNMLFEGTLNYSKTFGNVKLNALAGYTYQSFGFESNSTNATGFQIDEIAEYNLNAASGALIIGSNKESNKLISWIGRANVSIKDKYIFTGTLRADGSSRFGDNNKWGVFPSVSGAWRISQEAFLSNNNVISDLKLRAGWGITGSQEIGNYRSLPTLSGDKVYGAVGIGSGVTYNNYANPDLKWEETSQINIGLDYELFAGKVFGTIDLYQKNTKDLLLELQASQPASVERYLKNVGEVKNQGIELSLNTVNLSKDNFTWQTGIVAAYNKNEVVNIGDYDQILTGAVGGRGQVGQFAQVIKAGLPYGTFYGPKFEGLDESGNAIESEESHVLGQALPKWTLGINNSMTFGKFDFNFFFNGAFGHQVFNNTALEFSSTNDLYGDQTTYNVMKNAVDENIRSTKYNSKFIEDASFLRLSNLTLGYTFNMSEVKYIKNLRLYVSGQNLFVITNYSGYDPEVNSPAAGNQVPPVGIDYNNYPAARTFIGGLSVEF</sequence>
<evidence type="ECO:0000256" key="8">
    <source>
        <dbReference type="PROSITE-ProRule" id="PRU01360"/>
    </source>
</evidence>
<dbReference type="SUPFAM" id="SSF49464">
    <property type="entry name" value="Carboxypeptidase regulatory domain-like"/>
    <property type="match status" value="1"/>
</dbReference>
<evidence type="ECO:0000256" key="4">
    <source>
        <dbReference type="ARBA" id="ARBA00022692"/>
    </source>
</evidence>
<dbReference type="Pfam" id="PF07715">
    <property type="entry name" value="Plug"/>
    <property type="match status" value="1"/>
</dbReference>
<feature type="signal peptide" evidence="10">
    <location>
        <begin position="1"/>
        <end position="24"/>
    </location>
</feature>
<accession>A0A1S1YVU7</accession>
<comment type="caution">
    <text evidence="13">The sequence shown here is derived from an EMBL/GenBank/DDBJ whole genome shotgun (WGS) entry which is preliminary data.</text>
</comment>
<dbReference type="InterPro" id="IPR039426">
    <property type="entry name" value="TonB-dep_rcpt-like"/>
</dbReference>
<protein>
    <recommendedName>
        <fullName evidence="15">SusC/RagA family TonB-linked outer membrane protein</fullName>
    </recommendedName>
</protein>
<proteinExistence type="inferred from homology"/>
<evidence type="ECO:0000256" key="3">
    <source>
        <dbReference type="ARBA" id="ARBA00022452"/>
    </source>
</evidence>
<dbReference type="InterPro" id="IPR036942">
    <property type="entry name" value="Beta-barrel_TonB_sf"/>
</dbReference>
<keyword evidence="5 9" id="KW-0798">TonB box</keyword>
<keyword evidence="2 8" id="KW-0813">Transport</keyword>
<evidence type="ECO:0008006" key="15">
    <source>
        <dbReference type="Google" id="ProtNLM"/>
    </source>
</evidence>
<comment type="similarity">
    <text evidence="8 9">Belongs to the TonB-dependent receptor family.</text>
</comment>
<evidence type="ECO:0000256" key="9">
    <source>
        <dbReference type="RuleBase" id="RU003357"/>
    </source>
</evidence>
<evidence type="ECO:0000256" key="5">
    <source>
        <dbReference type="ARBA" id="ARBA00023077"/>
    </source>
</evidence>
<evidence type="ECO:0000256" key="10">
    <source>
        <dbReference type="SAM" id="SignalP"/>
    </source>
</evidence>
<reference evidence="13 14" key="1">
    <citation type="journal article" date="2012" name="Int. J. Syst. Evol. Microbiol.">
        <title>Flammeovirga pacifica sp. nov., isolated from deep-sea sediment.</title>
        <authorList>
            <person name="Xu H."/>
            <person name="Fu Y."/>
            <person name="Yang N."/>
            <person name="Ding Z."/>
            <person name="Lai Q."/>
            <person name="Zeng R."/>
        </authorList>
    </citation>
    <scope>NUCLEOTIDE SEQUENCE [LARGE SCALE GENOMIC DNA]</scope>
    <source>
        <strain evidence="14">DSM 24597 / LMG 26175 / WPAGA1</strain>
    </source>
</reference>
<dbReference type="OrthoDB" id="9768177at2"/>
<dbReference type="InterPro" id="IPR012910">
    <property type="entry name" value="Plug_dom"/>
</dbReference>
<dbReference type="Gene3D" id="2.170.130.10">
    <property type="entry name" value="TonB-dependent receptor, plug domain"/>
    <property type="match status" value="1"/>
</dbReference>
<evidence type="ECO:0000313" key="13">
    <source>
        <dbReference type="EMBL" id="OHX65161.1"/>
    </source>
</evidence>
<feature type="domain" description="TonB-dependent receptor-like beta-barrel" evidence="11">
    <location>
        <begin position="469"/>
        <end position="929"/>
    </location>
</feature>
<keyword evidence="10" id="KW-0732">Signal</keyword>
<dbReference type="GO" id="GO:0009279">
    <property type="term" value="C:cell outer membrane"/>
    <property type="evidence" value="ECO:0007669"/>
    <property type="project" value="UniProtKB-SubCell"/>
</dbReference>
<dbReference type="InterPro" id="IPR023996">
    <property type="entry name" value="TonB-dep_OMP_SusC/RagA"/>
</dbReference>
<dbReference type="InterPro" id="IPR008969">
    <property type="entry name" value="CarboxyPept-like_regulatory"/>
</dbReference>
<keyword evidence="14" id="KW-1185">Reference proteome</keyword>
<dbReference type="Pfam" id="PF13715">
    <property type="entry name" value="CarbopepD_reg_2"/>
    <property type="match status" value="1"/>
</dbReference>
<dbReference type="STRING" id="915059.NH26_01725"/>
<evidence type="ECO:0000256" key="2">
    <source>
        <dbReference type="ARBA" id="ARBA00022448"/>
    </source>
</evidence>
<dbReference type="Pfam" id="PF00593">
    <property type="entry name" value="TonB_dep_Rec_b-barrel"/>
    <property type="match status" value="1"/>
</dbReference>
<keyword evidence="4 8" id="KW-0812">Transmembrane</keyword>
<keyword evidence="7 8" id="KW-0998">Cell outer membrane</keyword>
<evidence type="ECO:0000313" key="14">
    <source>
        <dbReference type="Proteomes" id="UP000179797"/>
    </source>
</evidence>
<dbReference type="NCBIfam" id="TIGR04057">
    <property type="entry name" value="SusC_RagA_signa"/>
    <property type="match status" value="1"/>
</dbReference>
<dbReference type="NCBIfam" id="TIGR04056">
    <property type="entry name" value="OMP_RagA_SusC"/>
    <property type="match status" value="1"/>
</dbReference>
<dbReference type="Proteomes" id="UP000179797">
    <property type="component" value="Unassembled WGS sequence"/>
</dbReference>